<dbReference type="Gene3D" id="3.90.190.10">
    <property type="entry name" value="Protein tyrosine phosphatase superfamily"/>
    <property type="match status" value="1"/>
</dbReference>
<dbReference type="PANTHER" id="PTHR31126">
    <property type="entry name" value="TYROSINE-PROTEIN PHOSPHATASE"/>
    <property type="match status" value="1"/>
</dbReference>
<evidence type="ECO:0000313" key="4">
    <source>
        <dbReference type="Proteomes" id="UP000321720"/>
    </source>
</evidence>
<feature type="domain" description="Tyrosine specific protein phosphatases" evidence="2">
    <location>
        <begin position="137"/>
        <end position="202"/>
    </location>
</feature>
<organism evidence="3 4">
    <name type="scientific">Cellulomonas composti</name>
    <dbReference type="NCBI Taxonomy" id="266130"/>
    <lineage>
        <taxon>Bacteria</taxon>
        <taxon>Bacillati</taxon>
        <taxon>Actinomycetota</taxon>
        <taxon>Actinomycetes</taxon>
        <taxon>Micrococcales</taxon>
        <taxon>Cellulomonadaceae</taxon>
        <taxon>Cellulomonas</taxon>
    </lineage>
</organism>
<dbReference type="AlphaFoldDB" id="A0A511J7K5"/>
<dbReference type="InterPro" id="IPR000387">
    <property type="entry name" value="Tyr_Pase_dom"/>
</dbReference>
<dbReference type="InterPro" id="IPR026893">
    <property type="entry name" value="Tyr/Ser_Pase_IphP-type"/>
</dbReference>
<evidence type="ECO:0000313" key="3">
    <source>
        <dbReference type="EMBL" id="GEL93977.1"/>
    </source>
</evidence>
<dbReference type="Proteomes" id="UP000321720">
    <property type="component" value="Unassembled WGS sequence"/>
</dbReference>
<comment type="caution">
    <text evidence="3">The sequence shown here is derived from an EMBL/GenBank/DDBJ whole genome shotgun (WGS) entry which is preliminary data.</text>
</comment>
<dbReference type="InterPro" id="IPR016130">
    <property type="entry name" value="Tyr_Pase_AS"/>
</dbReference>
<dbReference type="RefSeq" id="WP_246117312.1">
    <property type="nucleotide sequence ID" value="NZ_BJWG01000002.1"/>
</dbReference>
<evidence type="ECO:0000256" key="1">
    <source>
        <dbReference type="ARBA" id="ARBA00009580"/>
    </source>
</evidence>
<reference evidence="3 4" key="1">
    <citation type="submission" date="2019-07" db="EMBL/GenBank/DDBJ databases">
        <title>Whole genome shotgun sequence of Cellulomonas composti NBRC 100758.</title>
        <authorList>
            <person name="Hosoyama A."/>
            <person name="Uohara A."/>
            <person name="Ohji S."/>
            <person name="Ichikawa N."/>
        </authorList>
    </citation>
    <scope>NUCLEOTIDE SEQUENCE [LARGE SCALE GENOMIC DNA]</scope>
    <source>
        <strain evidence="3 4">NBRC 100758</strain>
    </source>
</reference>
<sequence>MSGDPHVLTTASVTNLRDVGGRPTTDGGWVATGLAYRCAELASPDVADDPDLARLAVRTVVDLRTAAERAARPDVVPAGARLVALDVLADLPGAQAAGIPEALSDPSRLVAALGGADLAAQMVATYRQLVLAGSARRAYAAFVRLAIDAERTPLLFHCTAGKDRTGWAATILLLAAGVDEDGVLDEFLAVNPAVRATFEPLLVQAEAAGIDRALLAPLLEVRAEYLQAALAAVRDEFGSFDAYLADGLGLSPLETSTLRATLRA</sequence>
<keyword evidence="4" id="KW-1185">Reference proteome</keyword>
<accession>A0A511J7K5</accession>
<dbReference type="SUPFAM" id="SSF52799">
    <property type="entry name" value="(Phosphotyrosine protein) phosphatases II"/>
    <property type="match status" value="1"/>
</dbReference>
<dbReference type="EMBL" id="BJWG01000002">
    <property type="protein sequence ID" value="GEL93977.1"/>
    <property type="molecule type" value="Genomic_DNA"/>
</dbReference>
<evidence type="ECO:0000259" key="2">
    <source>
        <dbReference type="PROSITE" id="PS50056"/>
    </source>
</evidence>
<name>A0A511J7K5_9CELL</name>
<proteinExistence type="inferred from homology"/>
<dbReference type="PANTHER" id="PTHR31126:SF1">
    <property type="entry name" value="TYROSINE SPECIFIC PROTEIN PHOSPHATASES DOMAIN-CONTAINING PROTEIN"/>
    <property type="match status" value="1"/>
</dbReference>
<protein>
    <submittedName>
        <fullName evidence="3">Aldo/keto reductase</fullName>
    </submittedName>
</protein>
<gene>
    <name evidence="3" type="ORF">CCO02nite_06350</name>
</gene>
<dbReference type="PROSITE" id="PS00383">
    <property type="entry name" value="TYR_PHOSPHATASE_1"/>
    <property type="match status" value="1"/>
</dbReference>
<dbReference type="GO" id="GO:0004721">
    <property type="term" value="F:phosphoprotein phosphatase activity"/>
    <property type="evidence" value="ECO:0007669"/>
    <property type="project" value="InterPro"/>
</dbReference>
<dbReference type="Pfam" id="PF13350">
    <property type="entry name" value="Y_phosphatase3"/>
    <property type="match status" value="1"/>
</dbReference>
<dbReference type="InterPro" id="IPR029021">
    <property type="entry name" value="Prot-tyrosine_phosphatase-like"/>
</dbReference>
<comment type="similarity">
    <text evidence="1">Belongs to the protein-tyrosine phosphatase family.</text>
</comment>
<dbReference type="PROSITE" id="PS50056">
    <property type="entry name" value="TYR_PHOSPHATASE_2"/>
    <property type="match status" value="1"/>
</dbReference>